<protein>
    <recommendedName>
        <fullName evidence="1">Fe2OG dioxygenase domain-containing protein</fullName>
    </recommendedName>
</protein>
<feature type="domain" description="Fe2OG dioxygenase" evidence="1">
    <location>
        <begin position="154"/>
        <end position="246"/>
    </location>
</feature>
<evidence type="ECO:0000259" key="1">
    <source>
        <dbReference type="PROSITE" id="PS51471"/>
    </source>
</evidence>
<dbReference type="InterPro" id="IPR005123">
    <property type="entry name" value="Oxoglu/Fe-dep_dioxygenase_dom"/>
</dbReference>
<proteinExistence type="predicted"/>
<dbReference type="EMBL" id="LN889756">
    <property type="protein sequence ID" value="CUR50712.1"/>
    <property type="molecule type" value="Genomic_DNA"/>
</dbReference>
<name>A0A160SXQ8_9CAUD</name>
<dbReference type="Gene3D" id="2.60.120.620">
    <property type="entry name" value="q2cbj1_9rhob like domain"/>
    <property type="match status" value="1"/>
</dbReference>
<evidence type="ECO:0000313" key="3">
    <source>
        <dbReference type="Proteomes" id="UP000273619"/>
    </source>
</evidence>
<dbReference type="PROSITE" id="PS51471">
    <property type="entry name" value="FE2OG_OXY"/>
    <property type="match status" value="1"/>
</dbReference>
<organism evidence="2 3">
    <name type="scientific">Pseudomonas phage shl2</name>
    <dbReference type="NCBI Taxonomy" id="1729933"/>
    <lineage>
        <taxon>Viruses</taxon>
        <taxon>Duplodnaviria</taxon>
        <taxon>Heunggongvirae</taxon>
        <taxon>Uroviricota</taxon>
        <taxon>Caudoviricetes</taxon>
        <taxon>Autographivirales</taxon>
        <taxon>Autotranscriptaviridae</taxon>
        <taxon>Studiervirinae</taxon>
        <taxon>Hennigervirus</taxon>
        <taxon>Hennigervirus shl2</taxon>
        <taxon>Ghunavirus shl2</taxon>
    </lineage>
</organism>
<sequence>MVWRCARGLRMSRVFTKATTGIASADKYHPFLRENRETLLEMAAFAETNMGISPKEFEAHPDWARWVKFMDECVVCHAPGVYSVAYLHPGYCKDIIHEVSKFKHEPNLEEPEEAQIPEVVLQNDHPVFYEVFRSFWHDVGVAYAKVLLNLDPQHLTSIQAALYRPSETPRGHWHVDQDSDVTLVVALNDDLTGGGTMVHRGPFADPIEVEQNLTGWGMLFLGKTTLHYGLPVLTGDRHLLVHWSELK</sequence>
<keyword evidence="3" id="KW-1185">Reference proteome</keyword>
<reference evidence="3" key="1">
    <citation type="submission" date="2015-10" db="EMBL/GenBank/DDBJ databases">
        <authorList>
            <person name="Millard A."/>
        </authorList>
    </citation>
    <scope>NUCLEOTIDE SEQUENCE [LARGE SCALE GENOMIC DNA]</scope>
</reference>
<gene>
    <name evidence="2" type="ORF">SHL_00022</name>
</gene>
<accession>A0A160SXQ8</accession>
<dbReference type="Proteomes" id="UP000273619">
    <property type="component" value="Segment"/>
</dbReference>
<evidence type="ECO:0000313" key="2">
    <source>
        <dbReference type="EMBL" id="CUR50712.1"/>
    </source>
</evidence>